<keyword evidence="4" id="KW-1185">Reference proteome</keyword>
<evidence type="ECO:0000259" key="2">
    <source>
        <dbReference type="PROSITE" id="PS50106"/>
    </source>
</evidence>
<dbReference type="OrthoDB" id="4788989at2759"/>
<evidence type="ECO:0000313" key="4">
    <source>
        <dbReference type="Proteomes" id="UP001107558"/>
    </source>
</evidence>
<gene>
    <name evidence="3" type="ORF">PVAND_003087</name>
</gene>
<name>A0A9J6BT14_POLVA</name>
<comment type="caution">
    <text evidence="3">The sequence shown here is derived from an EMBL/GenBank/DDBJ whole genome shotgun (WGS) entry which is preliminary data.</text>
</comment>
<organism evidence="3 4">
    <name type="scientific">Polypedilum vanderplanki</name>
    <name type="common">Sleeping chironomid midge</name>
    <dbReference type="NCBI Taxonomy" id="319348"/>
    <lineage>
        <taxon>Eukaryota</taxon>
        <taxon>Metazoa</taxon>
        <taxon>Ecdysozoa</taxon>
        <taxon>Arthropoda</taxon>
        <taxon>Hexapoda</taxon>
        <taxon>Insecta</taxon>
        <taxon>Pterygota</taxon>
        <taxon>Neoptera</taxon>
        <taxon>Endopterygota</taxon>
        <taxon>Diptera</taxon>
        <taxon>Nematocera</taxon>
        <taxon>Chironomoidea</taxon>
        <taxon>Chironomidae</taxon>
        <taxon>Chironominae</taxon>
        <taxon>Polypedilum</taxon>
        <taxon>Polypedilum</taxon>
    </lineage>
</organism>
<dbReference type="SUPFAM" id="SSF50156">
    <property type="entry name" value="PDZ domain-like"/>
    <property type="match status" value="1"/>
</dbReference>
<dbReference type="InterPro" id="IPR036034">
    <property type="entry name" value="PDZ_sf"/>
</dbReference>
<feature type="region of interest" description="Disordered" evidence="1">
    <location>
        <begin position="1"/>
        <end position="21"/>
    </location>
</feature>
<feature type="domain" description="PDZ" evidence="2">
    <location>
        <begin position="24"/>
        <end position="90"/>
    </location>
</feature>
<reference evidence="3" key="1">
    <citation type="submission" date="2021-03" db="EMBL/GenBank/DDBJ databases">
        <title>Chromosome level genome of the anhydrobiotic midge Polypedilum vanderplanki.</title>
        <authorList>
            <person name="Yoshida Y."/>
            <person name="Kikawada T."/>
            <person name="Gusev O."/>
        </authorList>
    </citation>
    <scope>NUCLEOTIDE SEQUENCE</scope>
    <source>
        <strain evidence="3">NIAS01</strain>
        <tissue evidence="3">Whole body or cell culture</tissue>
    </source>
</reference>
<dbReference type="EMBL" id="JADBJN010000003">
    <property type="protein sequence ID" value="KAG5673007.1"/>
    <property type="molecule type" value="Genomic_DNA"/>
</dbReference>
<dbReference type="Pfam" id="PF00595">
    <property type="entry name" value="PDZ"/>
    <property type="match status" value="1"/>
</dbReference>
<proteinExistence type="predicted"/>
<dbReference type="CDD" id="cd00136">
    <property type="entry name" value="PDZ_canonical"/>
    <property type="match status" value="1"/>
</dbReference>
<evidence type="ECO:0000313" key="3">
    <source>
        <dbReference type="EMBL" id="KAG5673007.1"/>
    </source>
</evidence>
<dbReference type="Gene3D" id="2.30.42.10">
    <property type="match status" value="1"/>
</dbReference>
<protein>
    <recommendedName>
        <fullName evidence="2">PDZ domain-containing protein</fullName>
    </recommendedName>
</protein>
<dbReference type="AlphaFoldDB" id="A0A9J6BT14"/>
<sequence>MDLIDNQSTSNSASNDDENSNLKLISVGNTAEGLGIKLTKSSWDPYPFVSFVDENRIQQHDLQIGDCLLKVNGRDVLGWRIQEIAEQIHNKTEDDNNKVNLLLWRSKNSQVNDSFILH</sequence>
<evidence type="ECO:0000256" key="1">
    <source>
        <dbReference type="SAM" id="MobiDB-lite"/>
    </source>
</evidence>
<dbReference type="SMART" id="SM00228">
    <property type="entry name" value="PDZ"/>
    <property type="match status" value="1"/>
</dbReference>
<accession>A0A9J6BT14</accession>
<dbReference type="InterPro" id="IPR001478">
    <property type="entry name" value="PDZ"/>
</dbReference>
<dbReference type="Proteomes" id="UP001107558">
    <property type="component" value="Chromosome 3"/>
</dbReference>
<dbReference type="PROSITE" id="PS50106">
    <property type="entry name" value="PDZ"/>
    <property type="match status" value="1"/>
</dbReference>